<dbReference type="Pfam" id="PF12840">
    <property type="entry name" value="HTH_20"/>
    <property type="match status" value="1"/>
</dbReference>
<dbReference type="InterPro" id="IPR011991">
    <property type="entry name" value="ArsR-like_HTH"/>
</dbReference>
<dbReference type="EMBL" id="QQZY01000004">
    <property type="protein sequence ID" value="RDI74331.1"/>
    <property type="molecule type" value="Genomic_DNA"/>
</dbReference>
<organism evidence="2 3">
    <name type="scientific">Gaiella occulta</name>
    <dbReference type="NCBI Taxonomy" id="1002870"/>
    <lineage>
        <taxon>Bacteria</taxon>
        <taxon>Bacillati</taxon>
        <taxon>Actinomycetota</taxon>
        <taxon>Thermoleophilia</taxon>
        <taxon>Gaiellales</taxon>
        <taxon>Gaiellaceae</taxon>
        <taxon>Gaiella</taxon>
    </lineage>
</organism>
<dbReference type="InterPro" id="IPR001845">
    <property type="entry name" value="HTH_ArsR_DNA-bd_dom"/>
</dbReference>
<dbReference type="RefSeq" id="WP_181813541.1">
    <property type="nucleotide sequence ID" value="NZ_QQZY01000004.1"/>
</dbReference>
<reference evidence="3" key="2">
    <citation type="journal article" date="2019" name="MicrobiologyOpen">
        <title>High-quality draft genome sequence of Gaiella occulta isolated from a 150 meter deep mineral water borehole and comparison with the genome sequences of other deep-branching lineages of the phylum Actinobacteria.</title>
        <authorList>
            <person name="Severino R."/>
            <person name="Froufe H.J.C."/>
            <person name="Barroso C."/>
            <person name="Albuquerque L."/>
            <person name="Lobo-da-Cunha A."/>
            <person name="da Costa M.S."/>
            <person name="Egas C."/>
        </authorList>
    </citation>
    <scope>NUCLEOTIDE SEQUENCE [LARGE SCALE GENOMIC DNA]</scope>
    <source>
        <strain evidence="3">F2-233</strain>
    </source>
</reference>
<keyword evidence="3" id="KW-1185">Reference proteome</keyword>
<dbReference type="InterPro" id="IPR036390">
    <property type="entry name" value="WH_DNA-bd_sf"/>
</dbReference>
<dbReference type="InterPro" id="IPR036388">
    <property type="entry name" value="WH-like_DNA-bd_sf"/>
</dbReference>
<evidence type="ECO:0000313" key="3">
    <source>
        <dbReference type="Proteomes" id="UP000254134"/>
    </source>
</evidence>
<comment type="caution">
    <text evidence="2">The sequence shown here is derived from an EMBL/GenBank/DDBJ whole genome shotgun (WGS) entry which is preliminary data.</text>
</comment>
<dbReference type="CDD" id="cd00090">
    <property type="entry name" value="HTH_ARSR"/>
    <property type="match status" value="1"/>
</dbReference>
<proteinExistence type="predicted"/>
<dbReference type="AlphaFoldDB" id="A0A7M2YW08"/>
<gene>
    <name evidence="2" type="ORF">Gocc_1907</name>
</gene>
<dbReference type="Gene3D" id="1.10.10.10">
    <property type="entry name" value="Winged helix-like DNA-binding domain superfamily/Winged helix DNA-binding domain"/>
    <property type="match status" value="1"/>
</dbReference>
<dbReference type="SUPFAM" id="SSF46785">
    <property type="entry name" value="Winged helix' DNA-binding domain"/>
    <property type="match status" value="1"/>
</dbReference>
<reference evidence="2 3" key="1">
    <citation type="submission" date="2018-07" db="EMBL/GenBank/DDBJ databases">
        <title>High-quality-draft genome sequence of Gaiella occulta.</title>
        <authorList>
            <person name="Severino R."/>
            <person name="Froufe H.J.C."/>
            <person name="Rainey F.A."/>
            <person name="Barroso C."/>
            <person name="Albuquerque L."/>
            <person name="Lobo-Da-Cunha A."/>
            <person name="Da Costa M.S."/>
            <person name="Egas C."/>
        </authorList>
    </citation>
    <scope>NUCLEOTIDE SEQUENCE [LARGE SCALE GENOMIC DNA]</scope>
    <source>
        <strain evidence="2 3">F2-233</strain>
    </source>
</reference>
<sequence>MDGETRRHRALAEPARTRLLEHLRGSARPLSADELARVLSLHPNTVRAHLDVLGEAGLVDAVVERRTRPGRPRRLFSAVPDEAEREHEMLASALASLLEPLPDGDGLAAAAGRSWGHVLVERLEPGQPATAEAGLERVASLLRRRGFAPELGRDRIVMGRCPFRELALRYPRTVCALHEGIIEGAFEELGAPVALERLEPWTTPTTCVASVRRVGA</sequence>
<name>A0A7M2YW08_9ACTN</name>
<dbReference type="GO" id="GO:0003700">
    <property type="term" value="F:DNA-binding transcription factor activity"/>
    <property type="evidence" value="ECO:0007669"/>
    <property type="project" value="InterPro"/>
</dbReference>
<dbReference type="Proteomes" id="UP000254134">
    <property type="component" value="Unassembled WGS sequence"/>
</dbReference>
<protein>
    <submittedName>
        <fullName evidence="2">Putative transcriptional regulator</fullName>
    </submittedName>
</protein>
<feature type="domain" description="HTH arsR-type" evidence="1">
    <location>
        <begin position="6"/>
        <end position="99"/>
    </location>
</feature>
<evidence type="ECO:0000313" key="2">
    <source>
        <dbReference type="EMBL" id="RDI74331.1"/>
    </source>
</evidence>
<dbReference type="SMART" id="SM00418">
    <property type="entry name" value="HTH_ARSR"/>
    <property type="match status" value="1"/>
</dbReference>
<evidence type="ECO:0000259" key="1">
    <source>
        <dbReference type="SMART" id="SM00418"/>
    </source>
</evidence>
<accession>A0A7M2YW08</accession>